<evidence type="ECO:0000256" key="1">
    <source>
        <dbReference type="SAM" id="MobiDB-lite"/>
    </source>
</evidence>
<gene>
    <name evidence="2" type="ORF">F2P58_02430</name>
</gene>
<accession>A0A5N3RC05</accession>
<feature type="compositionally biased region" description="Basic and acidic residues" evidence="1">
    <location>
        <begin position="283"/>
        <end position="293"/>
    </location>
</feature>
<reference evidence="2 3" key="1">
    <citation type="submission" date="2019-09" db="EMBL/GenBank/DDBJ databases">
        <title>Whole genome sequence of Vibrio fortis.</title>
        <authorList>
            <person name="Das S.K."/>
        </authorList>
    </citation>
    <scope>NUCLEOTIDE SEQUENCE [LARGE SCALE GENOMIC DNA]</scope>
    <source>
        <strain evidence="2 3">AN60</strain>
    </source>
</reference>
<dbReference type="InterPro" id="IPR009228">
    <property type="entry name" value="Capsid_scaffold_GpO"/>
</dbReference>
<evidence type="ECO:0000313" key="3">
    <source>
        <dbReference type="Proteomes" id="UP000326789"/>
    </source>
</evidence>
<comment type="caution">
    <text evidence="2">The sequence shown here is derived from an EMBL/GenBank/DDBJ whole genome shotgun (WGS) entry which is preliminary data.</text>
</comment>
<sequence length="293" mass="33258">MAKISDWKIVATEGPTVDGRKITREWLTQIAESYAMTEYTALIWPEHKRFGGYGSNWGKVVEVKAEEVDGKMRLFAKLEPNQYLLEANKLEQKLFTSIEPNPDYKGQGKCYLMGIAVTDSPASSGTSILKFSRQEGETTELQCSQLEELNLDEYYSRTDRFLAMCSAFFNSGDNEPDLTPVPEPEEKDVTEEQLNAALKKHFGIMKGELKDELKQEFNLQAEQPPHELEDKPEQFSMEQFSAELQKQIAPVMEKVDGLETKFAELKQEKPGQKPGEEGNGGDDENKFNAKDMY</sequence>
<feature type="compositionally biased region" description="Basic and acidic residues" evidence="1">
    <location>
        <begin position="264"/>
        <end position="276"/>
    </location>
</feature>
<dbReference type="EMBL" id="VWSE01000002">
    <property type="protein sequence ID" value="KAB0292008.1"/>
    <property type="molecule type" value="Genomic_DNA"/>
</dbReference>
<proteinExistence type="predicted"/>
<dbReference type="Pfam" id="PF05929">
    <property type="entry name" value="Phage_GPO"/>
    <property type="match status" value="1"/>
</dbReference>
<organism evidence="2 3">
    <name type="scientific">Vibrio fortis</name>
    <dbReference type="NCBI Taxonomy" id="212667"/>
    <lineage>
        <taxon>Bacteria</taxon>
        <taxon>Pseudomonadati</taxon>
        <taxon>Pseudomonadota</taxon>
        <taxon>Gammaproteobacteria</taxon>
        <taxon>Vibrionales</taxon>
        <taxon>Vibrionaceae</taxon>
        <taxon>Vibrio</taxon>
    </lineage>
</organism>
<feature type="region of interest" description="Disordered" evidence="1">
    <location>
        <begin position="264"/>
        <end position="293"/>
    </location>
</feature>
<dbReference type="Proteomes" id="UP000326789">
    <property type="component" value="Unassembled WGS sequence"/>
</dbReference>
<dbReference type="AlphaFoldDB" id="A0A5N3RC05"/>
<evidence type="ECO:0000313" key="2">
    <source>
        <dbReference type="EMBL" id="KAB0292008.1"/>
    </source>
</evidence>
<dbReference type="RefSeq" id="WP_150868719.1">
    <property type="nucleotide sequence ID" value="NZ_VWSE01000002.1"/>
</dbReference>
<name>A0A5N3RC05_9VIBR</name>
<protein>
    <submittedName>
        <fullName evidence="2">Phage capsid protein</fullName>
    </submittedName>
</protein>